<sequence>MDESKEVCTPSNEASRGVTSFAKSSPFMRLPRDVLQLVLMFIPPTAVFREVSRVARSLASIAQSEMYWESAWELYIASCCSKCVQQATLKLHDAFEVSTPTSRDCSPQRLLLASVPRPTVPGIFIPHVSDGNGLTGYLGRNVKIVEKPVNGEPKEGNNTLMHIELLFEPVVYHDCRVDASPLRRQGSLLSLLDGNSVEGGFALTRRGASPLHKAAGETLSHGQQSGMLHATLMRRALFFLYSHVGNSGRGGIRPMIDSFSALRLSVFSHKFPSTYRREGTALERETALVELVNALIYALDCCIRYQGLLAAPGGHGGWETLQMPIVQQEGGTGFIFTPGSGNGGADAGEGILYNSPAENMRVVLETVELTGGLHNGIFFSTSDSAFRQRAVAHKLRYGSTQMQIYLFMISHISFSDVHVHISDGERKSAICSRLLSPTGQAVEFRFFYTLWLDSYPRFFVKMVFAEADLPRTRIQEVFDHSCTHPSSAEGDGGGGDMPALHSLFYGGFGRVEVDIRPVISSEGFHQLRAALGLSDNSLPMPLLWNIVMLATGVGGVVLRDQQNYFILYYDTTFAAEFYKACSPTLSEL</sequence>
<name>G0U2C7_TRYVY</name>
<gene>
    <name evidence="2" type="ORF">TVY486_0902520</name>
</gene>
<protein>
    <recommendedName>
        <fullName evidence="1">F-box domain-containing protein</fullName>
    </recommendedName>
</protein>
<organism evidence="2">
    <name type="scientific">Trypanosoma vivax (strain Y486)</name>
    <dbReference type="NCBI Taxonomy" id="1055687"/>
    <lineage>
        <taxon>Eukaryota</taxon>
        <taxon>Discoba</taxon>
        <taxon>Euglenozoa</taxon>
        <taxon>Kinetoplastea</taxon>
        <taxon>Metakinetoplastina</taxon>
        <taxon>Trypanosomatida</taxon>
        <taxon>Trypanosomatidae</taxon>
        <taxon>Trypanosoma</taxon>
        <taxon>Duttonella</taxon>
    </lineage>
</organism>
<proteinExistence type="predicted"/>
<dbReference type="EMBL" id="HE573025">
    <property type="protein sequence ID" value="CCC50430.1"/>
    <property type="molecule type" value="Genomic_DNA"/>
</dbReference>
<accession>G0U2C7</accession>
<dbReference type="VEuPathDB" id="TriTrypDB:TvY486_0902520"/>
<dbReference type="AlphaFoldDB" id="G0U2C7"/>
<dbReference type="InterPro" id="IPR036047">
    <property type="entry name" value="F-box-like_dom_sf"/>
</dbReference>
<dbReference type="SUPFAM" id="SSF81383">
    <property type="entry name" value="F-box domain"/>
    <property type="match status" value="1"/>
</dbReference>
<feature type="domain" description="F-box" evidence="1">
    <location>
        <begin position="24"/>
        <end position="71"/>
    </location>
</feature>
<dbReference type="PROSITE" id="PS50181">
    <property type="entry name" value="FBOX"/>
    <property type="match status" value="1"/>
</dbReference>
<dbReference type="InterPro" id="IPR001810">
    <property type="entry name" value="F-box_dom"/>
</dbReference>
<evidence type="ECO:0000313" key="2">
    <source>
        <dbReference type="EMBL" id="CCC50430.1"/>
    </source>
</evidence>
<evidence type="ECO:0000259" key="1">
    <source>
        <dbReference type="PROSITE" id="PS50181"/>
    </source>
</evidence>
<reference evidence="2" key="1">
    <citation type="journal article" date="2012" name="Proc. Natl. Acad. Sci. U.S.A.">
        <title>Antigenic diversity is generated by distinct evolutionary mechanisms in African trypanosome species.</title>
        <authorList>
            <person name="Jackson A.P."/>
            <person name="Berry A."/>
            <person name="Aslett M."/>
            <person name="Allison H.C."/>
            <person name="Burton P."/>
            <person name="Vavrova-Anderson J."/>
            <person name="Brown R."/>
            <person name="Browne H."/>
            <person name="Corton N."/>
            <person name="Hauser H."/>
            <person name="Gamble J."/>
            <person name="Gilderthorp R."/>
            <person name="Marcello L."/>
            <person name="McQuillan J."/>
            <person name="Otto T.D."/>
            <person name="Quail M.A."/>
            <person name="Sanders M.J."/>
            <person name="van Tonder A."/>
            <person name="Ginger M.L."/>
            <person name="Field M.C."/>
            <person name="Barry J.D."/>
            <person name="Hertz-Fowler C."/>
            <person name="Berriman M."/>
        </authorList>
    </citation>
    <scope>NUCLEOTIDE SEQUENCE</scope>
    <source>
        <strain evidence="2">Y486</strain>
    </source>
</reference>